<accession>A0A3D9QVS5</accession>
<reference evidence="2 3" key="1">
    <citation type="submission" date="2018-08" db="EMBL/GenBank/DDBJ databases">
        <title>Genomic Encyclopedia of Type Strains, Phase III (KMG-III): the genomes of soil and plant-associated and newly described type strains.</title>
        <authorList>
            <person name="Whitman W."/>
        </authorList>
    </citation>
    <scope>NUCLEOTIDE SEQUENCE [LARGE SCALE GENOMIC DNA]</scope>
    <source>
        <strain evidence="2 3">CGMCC 1.10966</strain>
    </source>
</reference>
<protein>
    <submittedName>
        <fullName evidence="2">Uncharacterized protein</fullName>
    </submittedName>
</protein>
<gene>
    <name evidence="2" type="ORF">A8990_1367</name>
</gene>
<dbReference type="RefSeq" id="WP_116191504.1">
    <property type="nucleotide sequence ID" value="NZ_QTTN01000036.1"/>
</dbReference>
<keyword evidence="1" id="KW-1133">Transmembrane helix</keyword>
<sequence length="102" mass="11879">MKLKVIVSFVSMVFLITVISLVYYRVNYKTLDEAISESHVPMDEVFHTTDYKGHTIIFYGKGDMLSVGLIEKTHLGYRWDYGVSSKQFNEKEQILTRTFCNL</sequence>
<feature type="transmembrane region" description="Helical" evidence="1">
    <location>
        <begin position="6"/>
        <end position="24"/>
    </location>
</feature>
<name>A0A3D9QVS5_9BACL</name>
<dbReference type="AlphaFoldDB" id="A0A3D9QVS5"/>
<comment type="caution">
    <text evidence="2">The sequence shown here is derived from an EMBL/GenBank/DDBJ whole genome shotgun (WGS) entry which is preliminary data.</text>
</comment>
<evidence type="ECO:0000313" key="2">
    <source>
        <dbReference type="EMBL" id="REE68742.1"/>
    </source>
</evidence>
<evidence type="ECO:0000256" key="1">
    <source>
        <dbReference type="SAM" id="Phobius"/>
    </source>
</evidence>
<dbReference type="EMBL" id="QTTN01000036">
    <property type="protein sequence ID" value="REE68742.1"/>
    <property type="molecule type" value="Genomic_DNA"/>
</dbReference>
<keyword evidence="1" id="KW-0472">Membrane</keyword>
<organism evidence="2 3">
    <name type="scientific">Paenibacillus taihuensis</name>
    <dbReference type="NCBI Taxonomy" id="1156355"/>
    <lineage>
        <taxon>Bacteria</taxon>
        <taxon>Bacillati</taxon>
        <taxon>Bacillota</taxon>
        <taxon>Bacilli</taxon>
        <taxon>Bacillales</taxon>
        <taxon>Paenibacillaceae</taxon>
        <taxon>Paenibacillus</taxon>
    </lineage>
</organism>
<keyword evidence="1" id="KW-0812">Transmembrane</keyword>
<dbReference type="Proteomes" id="UP000256304">
    <property type="component" value="Unassembled WGS sequence"/>
</dbReference>
<dbReference type="OrthoDB" id="2629135at2"/>
<keyword evidence="3" id="KW-1185">Reference proteome</keyword>
<evidence type="ECO:0000313" key="3">
    <source>
        <dbReference type="Proteomes" id="UP000256304"/>
    </source>
</evidence>
<proteinExistence type="predicted"/>